<evidence type="ECO:0000256" key="9">
    <source>
        <dbReference type="ARBA" id="ARBA00022840"/>
    </source>
</evidence>
<feature type="binding site" evidence="13">
    <location>
        <position position="49"/>
    </location>
    <ligand>
        <name>Zn(2+)</name>
        <dbReference type="ChEBI" id="CHEBI:29105"/>
    </ligand>
</feature>
<dbReference type="PRINTS" id="PR01070">
    <property type="entry name" value="ACCCTRFRASEB"/>
</dbReference>
<evidence type="ECO:0000259" key="14">
    <source>
        <dbReference type="PROSITE" id="PS50980"/>
    </source>
</evidence>
<dbReference type="InterPro" id="IPR011762">
    <property type="entry name" value="COA_CT_N"/>
</dbReference>
<comment type="caution">
    <text evidence="15">The sequence shown here is derived from an EMBL/GenBank/DDBJ whole genome shotgun (WGS) entry which is preliminary data.</text>
</comment>
<keyword evidence="7 13" id="KW-0276">Fatty acid metabolism</keyword>
<evidence type="ECO:0000256" key="7">
    <source>
        <dbReference type="ARBA" id="ARBA00022832"/>
    </source>
</evidence>
<comment type="subunit">
    <text evidence="13">Acetyl-CoA carboxylase is a heterohexamer composed of biotin carboxyl carrier protein (AccB), biotin carboxylase (AccC) and two subunits each of ACCase subunit alpha (AccA) and ACCase subunit beta (AccD).</text>
</comment>
<accession>A0A7V4WUX1</accession>
<feature type="binding site" evidence="13">
    <location>
        <position position="46"/>
    </location>
    <ligand>
        <name>Zn(2+)</name>
        <dbReference type="ChEBI" id="CHEBI:29105"/>
    </ligand>
</feature>
<keyword evidence="8 13" id="KW-0862">Zinc</keyword>
<feature type="binding site" evidence="13">
    <location>
        <position position="30"/>
    </location>
    <ligand>
        <name>Zn(2+)</name>
        <dbReference type="ChEBI" id="CHEBI:29105"/>
    </ligand>
</feature>
<keyword evidence="13" id="KW-0963">Cytoplasm</keyword>
<keyword evidence="9 13" id="KW-0067">ATP-binding</keyword>
<evidence type="ECO:0000256" key="8">
    <source>
        <dbReference type="ARBA" id="ARBA00022833"/>
    </source>
</evidence>
<feature type="zinc finger region" description="C4-type" evidence="13">
    <location>
        <begin position="27"/>
        <end position="49"/>
    </location>
</feature>
<evidence type="ECO:0000256" key="6">
    <source>
        <dbReference type="ARBA" id="ARBA00022771"/>
    </source>
</evidence>
<comment type="catalytic activity">
    <reaction evidence="13">
        <text>N(6)-carboxybiotinyl-L-lysyl-[protein] + acetyl-CoA = N(6)-biotinyl-L-lysyl-[protein] + malonyl-CoA</text>
        <dbReference type="Rhea" id="RHEA:54728"/>
        <dbReference type="Rhea" id="RHEA-COMP:10505"/>
        <dbReference type="Rhea" id="RHEA-COMP:10506"/>
        <dbReference type="ChEBI" id="CHEBI:57288"/>
        <dbReference type="ChEBI" id="CHEBI:57384"/>
        <dbReference type="ChEBI" id="CHEBI:83144"/>
        <dbReference type="ChEBI" id="CHEBI:83145"/>
        <dbReference type="EC" id="2.1.3.15"/>
    </reaction>
</comment>
<feature type="domain" description="CoA carboxyltransferase N-terminal" evidence="14">
    <location>
        <begin position="23"/>
        <end position="288"/>
    </location>
</feature>
<dbReference type="InterPro" id="IPR034733">
    <property type="entry name" value="AcCoA_carboxyl_beta"/>
</dbReference>
<dbReference type="Pfam" id="PF01039">
    <property type="entry name" value="Carboxyl_trans"/>
    <property type="match status" value="1"/>
</dbReference>
<keyword evidence="3 13" id="KW-0808">Transferase</keyword>
<dbReference type="PROSITE" id="PS50980">
    <property type="entry name" value="COA_CT_NTER"/>
    <property type="match status" value="1"/>
</dbReference>
<evidence type="ECO:0000256" key="11">
    <source>
        <dbReference type="ARBA" id="ARBA00023160"/>
    </source>
</evidence>
<dbReference type="InterPro" id="IPR000438">
    <property type="entry name" value="Acetyl_CoA_COase_Trfase_b_su"/>
</dbReference>
<comment type="subcellular location">
    <subcellularLocation>
        <location evidence="1 13">Cytoplasm</location>
    </subcellularLocation>
</comment>
<evidence type="ECO:0000256" key="2">
    <source>
        <dbReference type="ARBA" id="ARBA00022516"/>
    </source>
</evidence>
<dbReference type="EMBL" id="DRQG01000034">
    <property type="protein sequence ID" value="HGY54872.1"/>
    <property type="molecule type" value="Genomic_DNA"/>
</dbReference>
<feature type="binding site" evidence="13">
    <location>
        <position position="27"/>
    </location>
    <ligand>
        <name>Zn(2+)</name>
        <dbReference type="ChEBI" id="CHEBI:29105"/>
    </ligand>
</feature>
<keyword evidence="4 13" id="KW-0479">Metal-binding</keyword>
<dbReference type="GO" id="GO:2001295">
    <property type="term" value="P:malonyl-CoA biosynthetic process"/>
    <property type="evidence" value="ECO:0007669"/>
    <property type="project" value="UniProtKB-UniRule"/>
</dbReference>
<dbReference type="PANTHER" id="PTHR42995">
    <property type="entry name" value="ACETYL-COENZYME A CARBOXYLASE CARBOXYL TRANSFERASE SUBUNIT BETA, CHLOROPLASTIC"/>
    <property type="match status" value="1"/>
</dbReference>
<dbReference type="EC" id="2.1.3.15" evidence="13"/>
<organism evidence="15">
    <name type="scientific">Caldithrix abyssi</name>
    <dbReference type="NCBI Taxonomy" id="187145"/>
    <lineage>
        <taxon>Bacteria</taxon>
        <taxon>Pseudomonadati</taxon>
        <taxon>Calditrichota</taxon>
        <taxon>Calditrichia</taxon>
        <taxon>Calditrichales</taxon>
        <taxon>Calditrichaceae</taxon>
        <taxon>Caldithrix</taxon>
    </lineage>
</organism>
<keyword evidence="10 13" id="KW-0443">Lipid metabolism</keyword>
<evidence type="ECO:0000256" key="1">
    <source>
        <dbReference type="ARBA" id="ARBA00004496"/>
    </source>
</evidence>
<evidence type="ECO:0000256" key="5">
    <source>
        <dbReference type="ARBA" id="ARBA00022741"/>
    </source>
</evidence>
<dbReference type="GO" id="GO:0005524">
    <property type="term" value="F:ATP binding"/>
    <property type="evidence" value="ECO:0007669"/>
    <property type="project" value="UniProtKB-KW"/>
</dbReference>
<keyword evidence="11 13" id="KW-0275">Fatty acid biosynthesis</keyword>
<dbReference type="HAMAP" id="MF_01395">
    <property type="entry name" value="AcetylCoA_CT_beta"/>
    <property type="match status" value="1"/>
</dbReference>
<reference evidence="15" key="1">
    <citation type="journal article" date="2020" name="mSystems">
        <title>Genome- and Community-Level Interaction Insights into Carbon Utilization and Element Cycling Functions of Hydrothermarchaeota in Hydrothermal Sediment.</title>
        <authorList>
            <person name="Zhou Z."/>
            <person name="Liu Y."/>
            <person name="Xu W."/>
            <person name="Pan J."/>
            <person name="Luo Z.H."/>
            <person name="Li M."/>
        </authorList>
    </citation>
    <scope>NUCLEOTIDE SEQUENCE [LARGE SCALE GENOMIC DNA]</scope>
    <source>
        <strain evidence="15">HyVt-577</strain>
    </source>
</reference>
<dbReference type="InterPro" id="IPR029045">
    <property type="entry name" value="ClpP/crotonase-like_dom_sf"/>
</dbReference>
<dbReference type="GO" id="GO:0008270">
    <property type="term" value="F:zinc ion binding"/>
    <property type="evidence" value="ECO:0007669"/>
    <property type="project" value="UniProtKB-UniRule"/>
</dbReference>
<name>A0A7V4WUX1_CALAY</name>
<keyword evidence="5 13" id="KW-0547">Nucleotide-binding</keyword>
<dbReference type="Gene3D" id="3.90.226.10">
    <property type="entry name" value="2-enoyl-CoA Hydratase, Chain A, domain 1"/>
    <property type="match status" value="1"/>
</dbReference>
<dbReference type="Pfam" id="PF17848">
    <property type="entry name" value="Zn_ribbon_ACC"/>
    <property type="match status" value="1"/>
</dbReference>
<evidence type="ECO:0000256" key="4">
    <source>
        <dbReference type="ARBA" id="ARBA00022723"/>
    </source>
</evidence>
<dbReference type="Proteomes" id="UP000885779">
    <property type="component" value="Unassembled WGS sequence"/>
</dbReference>
<dbReference type="GO" id="GO:0016743">
    <property type="term" value="F:carboxyl- or carbamoyltransferase activity"/>
    <property type="evidence" value="ECO:0007669"/>
    <property type="project" value="UniProtKB-UniRule"/>
</dbReference>
<comment type="function">
    <text evidence="12 13">Component of the acetyl coenzyme A carboxylase (ACC) complex. Biotin carboxylase (BC) catalyzes the carboxylation of biotin on its carrier protein (BCCP) and then the CO(2) group is transferred by the transcarboxylase to acetyl-CoA to form malonyl-CoA.</text>
</comment>
<dbReference type="GO" id="GO:0006633">
    <property type="term" value="P:fatty acid biosynthetic process"/>
    <property type="evidence" value="ECO:0007669"/>
    <property type="project" value="UniProtKB-KW"/>
</dbReference>
<sequence>MDWFKRKKETLKPTDKKEIPDGLWIKCENCGEIIYKKELEKKYYVCPKCDYHFRIGYDIYVSILFDEGTFEEFNQNIKSTDPLNFKDSKKYSDKYKATVKKTGINEAVITGVGRIEKHQVVMALMDFRFLGGSMGSVVGEKISRAIDKAMELKCPLIILSSSGGARMHEGILSLMQLAKTSAKLARLSQQGLPYISLLTNPTTGGTTASYAMLGDVHIAEPGALIGFAGPRVIKQTIGQDLPPGFQRSEFVQEHGFIDVIVHRHELKQRIAGILDFFAHKNNSRAESA</sequence>
<dbReference type="NCBIfam" id="TIGR00515">
    <property type="entry name" value="accD"/>
    <property type="match status" value="1"/>
</dbReference>
<comment type="pathway">
    <text evidence="13">Lipid metabolism; malonyl-CoA biosynthesis; malonyl-CoA from acetyl-CoA: step 1/1.</text>
</comment>
<keyword evidence="15" id="KW-0436">Ligase</keyword>
<evidence type="ECO:0000256" key="13">
    <source>
        <dbReference type="HAMAP-Rule" id="MF_01395"/>
    </source>
</evidence>
<evidence type="ECO:0000256" key="10">
    <source>
        <dbReference type="ARBA" id="ARBA00023098"/>
    </source>
</evidence>
<comment type="similarity">
    <text evidence="13">Belongs to the AccD/PCCB family.</text>
</comment>
<dbReference type="GO" id="GO:0003989">
    <property type="term" value="F:acetyl-CoA carboxylase activity"/>
    <property type="evidence" value="ECO:0007669"/>
    <property type="project" value="InterPro"/>
</dbReference>
<dbReference type="SUPFAM" id="SSF52096">
    <property type="entry name" value="ClpP/crotonase"/>
    <property type="match status" value="1"/>
</dbReference>
<dbReference type="PANTHER" id="PTHR42995:SF5">
    <property type="entry name" value="ACETYL-COENZYME A CARBOXYLASE CARBOXYL TRANSFERASE SUBUNIT BETA, CHLOROPLASTIC"/>
    <property type="match status" value="1"/>
</dbReference>
<dbReference type="GO" id="GO:0009317">
    <property type="term" value="C:acetyl-CoA carboxylase complex"/>
    <property type="evidence" value="ECO:0007669"/>
    <property type="project" value="InterPro"/>
</dbReference>
<evidence type="ECO:0000256" key="12">
    <source>
        <dbReference type="ARBA" id="ARBA00025280"/>
    </source>
</evidence>
<keyword evidence="2 13" id="KW-0444">Lipid biosynthesis</keyword>
<proteinExistence type="inferred from homology"/>
<gene>
    <name evidence="13" type="primary">accD</name>
    <name evidence="15" type="ORF">ENK44_04160</name>
</gene>
<dbReference type="InterPro" id="IPR041010">
    <property type="entry name" value="Znf-ACC"/>
</dbReference>
<dbReference type="AlphaFoldDB" id="A0A7V4WUX1"/>
<keyword evidence="6 13" id="KW-0863">Zinc-finger</keyword>
<protein>
    <recommendedName>
        <fullName evidence="13">Acetyl-coenzyme A carboxylase carboxyl transferase subunit beta</fullName>
        <shortName evidence="13">ACCase subunit beta</shortName>
        <shortName evidence="13">Acetyl-CoA carboxylase carboxyltransferase subunit beta</shortName>
        <ecNumber evidence="13">2.1.3.15</ecNumber>
    </recommendedName>
</protein>
<evidence type="ECO:0000256" key="3">
    <source>
        <dbReference type="ARBA" id="ARBA00022679"/>
    </source>
</evidence>
<comment type="cofactor">
    <cofactor evidence="13">
        <name>Zn(2+)</name>
        <dbReference type="ChEBI" id="CHEBI:29105"/>
    </cofactor>
    <text evidence="13">Binds 1 zinc ion per subunit.</text>
</comment>
<dbReference type="UniPathway" id="UPA00655">
    <property type="reaction ID" value="UER00711"/>
</dbReference>
<evidence type="ECO:0000313" key="15">
    <source>
        <dbReference type="EMBL" id="HGY54872.1"/>
    </source>
</evidence>